<dbReference type="PANTHER" id="PTHR10037">
    <property type="entry name" value="VOLTAGE-GATED CATION CHANNEL CALCIUM AND SODIUM"/>
    <property type="match status" value="1"/>
</dbReference>
<dbReference type="InterPro" id="IPR018247">
    <property type="entry name" value="EF_Hand_1_Ca_BS"/>
</dbReference>
<dbReference type="InterPro" id="IPR005821">
    <property type="entry name" value="Ion_trans_dom"/>
</dbReference>
<evidence type="ECO:0000256" key="5">
    <source>
        <dbReference type="ARBA" id="ARBA00023136"/>
    </source>
</evidence>
<evidence type="ECO:0000259" key="8">
    <source>
        <dbReference type="PROSITE" id="PS50222"/>
    </source>
</evidence>
<dbReference type="Gene3D" id="1.20.120.350">
    <property type="entry name" value="Voltage-gated potassium channels. Chain C"/>
    <property type="match status" value="1"/>
</dbReference>
<dbReference type="InterPro" id="IPR027359">
    <property type="entry name" value="Volt_channel_dom_sf"/>
</dbReference>
<comment type="subcellular location">
    <subcellularLocation>
        <location evidence="1">Membrane</location>
        <topology evidence="1">Multi-pass membrane protein</topology>
    </subcellularLocation>
</comment>
<dbReference type="PROSITE" id="PS00018">
    <property type="entry name" value="EF_HAND_1"/>
    <property type="match status" value="1"/>
</dbReference>
<gene>
    <name evidence="9" type="ORF">CCMP2556_LOCUS33063</name>
</gene>
<evidence type="ECO:0000256" key="4">
    <source>
        <dbReference type="ARBA" id="ARBA00022989"/>
    </source>
</evidence>
<keyword evidence="5 7" id="KW-0472">Membrane</keyword>
<proteinExistence type="predicted"/>
<reference evidence="9 10" key="1">
    <citation type="submission" date="2024-02" db="EMBL/GenBank/DDBJ databases">
        <authorList>
            <person name="Chen Y."/>
            <person name="Shah S."/>
            <person name="Dougan E. K."/>
            <person name="Thang M."/>
            <person name="Chan C."/>
        </authorList>
    </citation>
    <scope>NUCLEOTIDE SEQUENCE [LARGE SCALE GENOMIC DNA]</scope>
</reference>
<evidence type="ECO:0000313" key="9">
    <source>
        <dbReference type="EMBL" id="CAK9067284.1"/>
    </source>
</evidence>
<dbReference type="SUPFAM" id="SSF47473">
    <property type="entry name" value="EF-hand"/>
    <property type="match status" value="1"/>
</dbReference>
<feature type="region of interest" description="Disordered" evidence="6">
    <location>
        <begin position="858"/>
        <end position="885"/>
    </location>
</feature>
<dbReference type="InterPro" id="IPR043203">
    <property type="entry name" value="VGCC_Ca_Na"/>
</dbReference>
<evidence type="ECO:0000256" key="3">
    <source>
        <dbReference type="ARBA" id="ARBA00022837"/>
    </source>
</evidence>
<keyword evidence="2 7" id="KW-0812">Transmembrane</keyword>
<dbReference type="PROSITE" id="PS50222">
    <property type="entry name" value="EF_HAND_2"/>
    <property type="match status" value="1"/>
</dbReference>
<feature type="domain" description="EF-hand" evidence="8">
    <location>
        <begin position="1210"/>
        <end position="1245"/>
    </location>
</feature>
<keyword evidence="4 7" id="KW-1133">Transmembrane helix</keyword>
<keyword evidence="3" id="KW-0106">Calcium</keyword>
<evidence type="ECO:0000256" key="1">
    <source>
        <dbReference type="ARBA" id="ARBA00004141"/>
    </source>
</evidence>
<dbReference type="SMART" id="SM00054">
    <property type="entry name" value="EFh"/>
    <property type="match status" value="2"/>
</dbReference>
<dbReference type="Proteomes" id="UP001642484">
    <property type="component" value="Unassembled WGS sequence"/>
</dbReference>
<evidence type="ECO:0000256" key="6">
    <source>
        <dbReference type="SAM" id="MobiDB-lite"/>
    </source>
</evidence>
<name>A0ABP0NXQ9_9DINO</name>
<keyword evidence="10" id="KW-1185">Reference proteome</keyword>
<sequence>MSTQALFPLPVPKLGAFKNYKCGSRERKKRAFDRAFHVCVMAFNFWHADYKRIPISSIARTPNDAQQEALMNLKRMLRAFGSSEEEFSVPKSGRRITSLISMLSDLSEFVTWEGLGGDIYSGVYPGSQEGYRTVVEVPRDLDRADELRPYRTLDPSRLTLSGKAEWDPQEYLSDKLWMAFNEPESLRWTASVATDDVPNLSKEKYHMVKDLALLWDVNGLLYIHEPAEEGMELSMRFFNCYKNKETDRMAGLPTGQALLDLECRLPDQRISICASDRKDFYHQLRVHPKRAITNKLFPLLDITDLNGTQAFQKWLGMITVGAPVQKRLALAFVSLTLASSRFSTDALQASLIGGWVNAVLYRRPAMSLIYDLYKTPLSDVHETPRLIHLTRSMAQELLLLSVLCPFWVTDISAIPQSRCYSTDSSDSKGAVVSCPISAELATVLCRTGRKKTTYSRMLTREETLLRKLDWSREEFQDLPDGRRDEDPGPERPRAFRFHFIEVCGGAGRVSHFMRMYGWNVGPVIDIDRSPAYDFSLLRVLQWLAHLIENDLLGSGVAGATQEIQDAKASGVAAFAESQEGLRSLDSILAHPDLSLDLTLWTLMRLADLELPQGRPVLPATQKRRDFLLEQFASWLKGHDMSLDEILLTTTPDIEALNVMLEKYGRELYRHQIARLDHPQLLKTIEVAFQDLEPWQQLWPASPQTMRLRFNKLLKATGLDQLPDGISRGIDLGSLRAGGASWLLLSSEDSEMTRRRGRWITTKVMEIYVQEAWSVQFMPKLPRQVKQQIWNGAQLFPSALEYVTTWKAASIPESAWPLLFLNAARDFELNIMGVKKMGGVVLVVTDGWAGVPGVPNHSTPGKKVVTLPDDTDAKPGGDESRTHRPSIMSCDLDENDAAKTRANLASRMTVSIPHLQKDGFLEPVTLPFWHPGRYVHTTAFDAIFCGVIVANTLVMALEMQYTGLQRGYELGFQHFTMPASEYWPQANLVFQALDICFGIVYTIELIVKLVGFKLRFFKDWWNIFDGLLVTMWLAEVSLRDVIQLEPGILRMMRMCRLLRLIRLVKTIQGFDALYIMTTAMLGSVVCLFWSFMLLMTVQVMIAFFLNESLEIYFNDPTKPVSEKHEVFEYFGTTARVMLTMFELTLANWPVAARILQENVTEFYSIFSVGYKLIVGFAAVGIINGVFMQETFKVAASDDKLMMRQKEQDRWLHTKKMKTLFEAADESGDGYIDRNEFCDIMNIPEVRTWLAAQELPVQDPNVLFNLLDDGDAELTAEELVKGVERLKGTAKGIDLAAFIAEYRSFAAKVADKLDFQLESLANKPKEDDDAEGGSEGE</sequence>
<evidence type="ECO:0000256" key="7">
    <source>
        <dbReference type="SAM" id="Phobius"/>
    </source>
</evidence>
<feature type="compositionally biased region" description="Basic and acidic residues" evidence="6">
    <location>
        <begin position="870"/>
        <end position="881"/>
    </location>
</feature>
<protein>
    <recommendedName>
        <fullName evidence="8">EF-hand domain-containing protein</fullName>
    </recommendedName>
</protein>
<accession>A0ABP0NXQ9</accession>
<dbReference type="EMBL" id="CAXAMN010022195">
    <property type="protein sequence ID" value="CAK9067284.1"/>
    <property type="molecule type" value="Genomic_DNA"/>
</dbReference>
<feature type="transmembrane region" description="Helical" evidence="7">
    <location>
        <begin position="1161"/>
        <end position="1185"/>
    </location>
</feature>
<dbReference type="Gene3D" id="1.10.238.10">
    <property type="entry name" value="EF-hand"/>
    <property type="match status" value="1"/>
</dbReference>
<dbReference type="Pfam" id="PF00520">
    <property type="entry name" value="Ion_trans"/>
    <property type="match status" value="1"/>
</dbReference>
<dbReference type="InterPro" id="IPR011992">
    <property type="entry name" value="EF-hand-dom_pair"/>
</dbReference>
<evidence type="ECO:0000313" key="10">
    <source>
        <dbReference type="Proteomes" id="UP001642484"/>
    </source>
</evidence>
<organism evidence="9 10">
    <name type="scientific">Durusdinium trenchii</name>
    <dbReference type="NCBI Taxonomy" id="1381693"/>
    <lineage>
        <taxon>Eukaryota</taxon>
        <taxon>Sar</taxon>
        <taxon>Alveolata</taxon>
        <taxon>Dinophyceae</taxon>
        <taxon>Suessiales</taxon>
        <taxon>Symbiodiniaceae</taxon>
        <taxon>Durusdinium</taxon>
    </lineage>
</organism>
<dbReference type="SUPFAM" id="SSF81324">
    <property type="entry name" value="Voltage-gated potassium channels"/>
    <property type="match status" value="1"/>
</dbReference>
<evidence type="ECO:0000256" key="2">
    <source>
        <dbReference type="ARBA" id="ARBA00022692"/>
    </source>
</evidence>
<comment type="caution">
    <text evidence="9">The sequence shown here is derived from an EMBL/GenBank/DDBJ whole genome shotgun (WGS) entry which is preliminary data.</text>
</comment>
<dbReference type="InterPro" id="IPR002048">
    <property type="entry name" value="EF_hand_dom"/>
</dbReference>
<dbReference type="PANTHER" id="PTHR10037:SF62">
    <property type="entry name" value="SODIUM CHANNEL PROTEIN 60E"/>
    <property type="match status" value="1"/>
</dbReference>